<proteinExistence type="predicted"/>
<reference evidence="1" key="1">
    <citation type="journal article" date="2014" name="Front. Microbiol.">
        <title>High frequency of phylogenetically diverse reductive dehalogenase-homologous genes in deep subseafloor sedimentary metagenomes.</title>
        <authorList>
            <person name="Kawai M."/>
            <person name="Futagami T."/>
            <person name="Toyoda A."/>
            <person name="Takaki Y."/>
            <person name="Nishi S."/>
            <person name="Hori S."/>
            <person name="Arai W."/>
            <person name="Tsubouchi T."/>
            <person name="Morono Y."/>
            <person name="Uchiyama I."/>
            <person name="Ito T."/>
            <person name="Fujiyama A."/>
            <person name="Inagaki F."/>
            <person name="Takami H."/>
        </authorList>
    </citation>
    <scope>NUCLEOTIDE SEQUENCE</scope>
    <source>
        <strain evidence="1">Expedition CK06-06</strain>
    </source>
</reference>
<gene>
    <name evidence="1" type="ORF">S01H4_42709</name>
</gene>
<dbReference type="SUPFAM" id="SSF54862">
    <property type="entry name" value="4Fe-4S ferredoxins"/>
    <property type="match status" value="1"/>
</dbReference>
<organism evidence="1">
    <name type="scientific">marine sediment metagenome</name>
    <dbReference type="NCBI Taxonomy" id="412755"/>
    <lineage>
        <taxon>unclassified sequences</taxon>
        <taxon>metagenomes</taxon>
        <taxon>ecological metagenomes</taxon>
    </lineage>
</organism>
<protein>
    <recommendedName>
        <fullName evidence="2">4Fe-4S ferredoxin-type domain-containing protein</fullName>
    </recommendedName>
</protein>
<accession>X1C9I2</accession>
<dbReference type="EMBL" id="BART01023483">
    <property type="protein sequence ID" value="GAG93043.1"/>
    <property type="molecule type" value="Genomic_DNA"/>
</dbReference>
<name>X1C9I2_9ZZZZ</name>
<comment type="caution">
    <text evidence="1">The sequence shown here is derived from an EMBL/GenBank/DDBJ whole genome shotgun (WGS) entry which is preliminary data.</text>
</comment>
<evidence type="ECO:0008006" key="2">
    <source>
        <dbReference type="Google" id="ProtNLM"/>
    </source>
</evidence>
<sequence length="43" mass="4888">TECVGAHDEPQCELVCPADCIVPNPDFPETKEELMDKYEQLHN</sequence>
<evidence type="ECO:0000313" key="1">
    <source>
        <dbReference type="EMBL" id="GAG93043.1"/>
    </source>
</evidence>
<feature type="non-terminal residue" evidence="1">
    <location>
        <position position="1"/>
    </location>
</feature>
<dbReference type="AlphaFoldDB" id="X1C9I2"/>
<dbReference type="Gene3D" id="3.30.70.20">
    <property type="match status" value="1"/>
</dbReference>